<feature type="transmembrane region" description="Helical" evidence="1">
    <location>
        <begin position="6"/>
        <end position="26"/>
    </location>
</feature>
<protein>
    <recommendedName>
        <fullName evidence="4">Glycosyltransferase, catalytic subunit of cellulose synthase and poly-beta-1,6-N-acetylglucosamine synthase</fullName>
    </recommendedName>
</protein>
<keyword evidence="3" id="KW-1185">Reference proteome</keyword>
<evidence type="ECO:0000313" key="2">
    <source>
        <dbReference type="EMBL" id="SMO90224.1"/>
    </source>
</evidence>
<keyword evidence="1" id="KW-0472">Membrane</keyword>
<feature type="transmembrane region" description="Helical" evidence="1">
    <location>
        <begin position="154"/>
        <end position="173"/>
    </location>
</feature>
<evidence type="ECO:0000313" key="3">
    <source>
        <dbReference type="Proteomes" id="UP000320300"/>
    </source>
</evidence>
<evidence type="ECO:0008006" key="4">
    <source>
        <dbReference type="Google" id="ProtNLM"/>
    </source>
</evidence>
<dbReference type="RefSeq" id="WP_142529754.1">
    <property type="nucleotide sequence ID" value="NZ_CBCSJO010000010.1"/>
</dbReference>
<dbReference type="AlphaFoldDB" id="A0A521F209"/>
<dbReference type="OrthoDB" id="9800276at2"/>
<keyword evidence="1" id="KW-0812">Transmembrane</keyword>
<dbReference type="Proteomes" id="UP000320300">
    <property type="component" value="Unassembled WGS sequence"/>
</dbReference>
<accession>A0A521F209</accession>
<feature type="transmembrane region" description="Helical" evidence="1">
    <location>
        <begin position="265"/>
        <end position="283"/>
    </location>
</feature>
<organism evidence="2 3">
    <name type="scientific">Pedobacter westerhofensis</name>
    <dbReference type="NCBI Taxonomy" id="425512"/>
    <lineage>
        <taxon>Bacteria</taxon>
        <taxon>Pseudomonadati</taxon>
        <taxon>Bacteroidota</taxon>
        <taxon>Sphingobacteriia</taxon>
        <taxon>Sphingobacteriales</taxon>
        <taxon>Sphingobacteriaceae</taxon>
        <taxon>Pedobacter</taxon>
    </lineage>
</organism>
<sequence length="348" mass="39705">MLNLAFIYIVLIFLVLRFSVTLFNFLSNPKLGKYGKHFTSKVSVVIQVTTDSYSLINLLNSFKKQDYTNIEVIVTQPVKLKSSAELKALIDSDPRFQLRKRNSFSIEDTTGEYLLFLEPQVVVHNGLINSLIYRTKVFNLTLLNIIPMVSLRGLVNHILLPLNSFVLFNLIPLRLVRLFSSPVFAAGGSECMFFDAETYKAYHWQQKVNRKVPEAVDVVRAVKEEGFKVETLIGNRLISLSAPAASKRLFSKTGVQLLKAFGNNIFAAVVYVLLVVMGPLVMFFNYEYSLLVLPVGLIFLSRIMISFLSGQNPFWNVLLHPVQMVFMMVAVIRESYFRLIRMIRNKNL</sequence>
<keyword evidence="1" id="KW-1133">Transmembrane helix</keyword>
<reference evidence="2 3" key="1">
    <citation type="submission" date="2017-05" db="EMBL/GenBank/DDBJ databases">
        <authorList>
            <person name="Varghese N."/>
            <person name="Submissions S."/>
        </authorList>
    </citation>
    <scope>NUCLEOTIDE SEQUENCE [LARGE SCALE GENOMIC DNA]</scope>
    <source>
        <strain evidence="2 3">DSM 19036</strain>
    </source>
</reference>
<name>A0A521F209_9SPHI</name>
<evidence type="ECO:0000256" key="1">
    <source>
        <dbReference type="SAM" id="Phobius"/>
    </source>
</evidence>
<proteinExistence type="predicted"/>
<gene>
    <name evidence="2" type="ORF">SAMN06265348_11027</name>
</gene>
<feature type="transmembrane region" description="Helical" evidence="1">
    <location>
        <begin position="290"/>
        <end position="308"/>
    </location>
</feature>
<dbReference type="EMBL" id="FXTN01000010">
    <property type="protein sequence ID" value="SMO90224.1"/>
    <property type="molecule type" value="Genomic_DNA"/>
</dbReference>
<feature type="transmembrane region" description="Helical" evidence="1">
    <location>
        <begin position="314"/>
        <end position="332"/>
    </location>
</feature>